<dbReference type="GeneID" id="37026649"/>
<feature type="compositionally biased region" description="Low complexity" evidence="1">
    <location>
        <begin position="176"/>
        <end position="192"/>
    </location>
</feature>
<feature type="compositionally biased region" description="Polar residues" evidence="1">
    <location>
        <begin position="262"/>
        <end position="283"/>
    </location>
</feature>
<proteinExistence type="predicted"/>
<feature type="compositionally biased region" description="Acidic residues" evidence="1">
    <location>
        <begin position="285"/>
        <end position="314"/>
    </location>
</feature>
<feature type="region of interest" description="Disordered" evidence="1">
    <location>
        <begin position="140"/>
        <end position="327"/>
    </location>
</feature>
<gene>
    <name evidence="3" type="ORF">BDZ90DRAFT_228650</name>
</gene>
<evidence type="ECO:0000256" key="1">
    <source>
        <dbReference type="SAM" id="MobiDB-lite"/>
    </source>
</evidence>
<organism evidence="3 4">
    <name type="scientific">Jaminaea rosea</name>
    <dbReference type="NCBI Taxonomy" id="1569628"/>
    <lineage>
        <taxon>Eukaryota</taxon>
        <taxon>Fungi</taxon>
        <taxon>Dikarya</taxon>
        <taxon>Basidiomycota</taxon>
        <taxon>Ustilaginomycotina</taxon>
        <taxon>Exobasidiomycetes</taxon>
        <taxon>Microstromatales</taxon>
        <taxon>Microstromatales incertae sedis</taxon>
        <taxon>Jaminaea</taxon>
    </lineage>
</organism>
<evidence type="ECO:0000259" key="2">
    <source>
        <dbReference type="Pfam" id="PF09816"/>
    </source>
</evidence>
<accession>A0A316UPD2</accession>
<reference evidence="3 4" key="1">
    <citation type="journal article" date="2018" name="Mol. Biol. Evol.">
        <title>Broad Genomic Sampling Reveals a Smut Pathogenic Ancestry of the Fungal Clade Ustilaginomycotina.</title>
        <authorList>
            <person name="Kijpornyongpan T."/>
            <person name="Mondo S.J."/>
            <person name="Barry K."/>
            <person name="Sandor L."/>
            <person name="Lee J."/>
            <person name="Lipzen A."/>
            <person name="Pangilinan J."/>
            <person name="LaButti K."/>
            <person name="Hainaut M."/>
            <person name="Henrissat B."/>
            <person name="Grigoriev I.V."/>
            <person name="Spatafora J.W."/>
            <person name="Aime M.C."/>
        </authorList>
    </citation>
    <scope>NUCLEOTIDE SEQUENCE [LARGE SCALE GENOMIC DNA]</scope>
    <source>
        <strain evidence="3 4">MCA 5214</strain>
    </source>
</reference>
<feature type="compositionally biased region" description="Polar residues" evidence="1">
    <location>
        <begin position="159"/>
        <end position="169"/>
    </location>
</feature>
<dbReference type="EMBL" id="KZ819678">
    <property type="protein sequence ID" value="PWN24995.1"/>
    <property type="molecule type" value="Genomic_DNA"/>
</dbReference>
<dbReference type="InterPro" id="IPR019194">
    <property type="entry name" value="Tscrpt_elong_fac_Eaf_N"/>
</dbReference>
<sequence length="327" mass="34505">MSAASQRAPVVVSDSVRRLAQRRAGSDQGSSESDAFYAFKYSLLPSSLQQASSSPHLGALTSSSSSGDLLLEYPPRSASSNAHVFTSSQVSEHHASGVDHHLLLVWDADAHVYRLEAVAASVSWKFDRSKTTLSERAKRVLAQRTDQPSKRIKHDVDAQASQPPVINQAQDDDKAAPAPAATSSPASSTVSSNALKAPATRSSRRLSARLSLNEEETQATDAAATTSKTTSPTIASRAAPATPPAPAAPSTPVVTATAGTPRSNSVAPRSTWQPSTLAPSTSLAYDDDDEEEEDDSDEDEDDDDEEGEDGDDLADFARELEEGMAGE</sequence>
<dbReference type="Pfam" id="PF09816">
    <property type="entry name" value="EAF"/>
    <property type="match status" value="1"/>
</dbReference>
<dbReference type="AlphaFoldDB" id="A0A316UPD2"/>
<feature type="compositionally biased region" description="Low complexity" evidence="1">
    <location>
        <begin position="250"/>
        <end position="261"/>
    </location>
</feature>
<keyword evidence="4" id="KW-1185">Reference proteome</keyword>
<dbReference type="OrthoDB" id="125903at2759"/>
<evidence type="ECO:0000313" key="3">
    <source>
        <dbReference type="EMBL" id="PWN24995.1"/>
    </source>
</evidence>
<feature type="domain" description="Transcription elongation factor Eaf N-terminal" evidence="2">
    <location>
        <begin position="9"/>
        <end position="129"/>
    </location>
</feature>
<name>A0A316UPD2_9BASI</name>
<feature type="region of interest" description="Disordered" evidence="1">
    <location>
        <begin position="1"/>
        <end position="32"/>
    </location>
</feature>
<evidence type="ECO:0000313" key="4">
    <source>
        <dbReference type="Proteomes" id="UP000245884"/>
    </source>
</evidence>
<dbReference type="STRING" id="1569628.A0A316UPD2"/>
<dbReference type="RefSeq" id="XP_025359607.1">
    <property type="nucleotide sequence ID" value="XM_025504826.1"/>
</dbReference>
<dbReference type="Proteomes" id="UP000245884">
    <property type="component" value="Unassembled WGS sequence"/>
</dbReference>
<protein>
    <recommendedName>
        <fullName evidence="2">Transcription elongation factor Eaf N-terminal domain-containing protein</fullName>
    </recommendedName>
</protein>
<feature type="compositionally biased region" description="Low complexity" evidence="1">
    <location>
        <begin position="219"/>
        <end position="240"/>
    </location>
</feature>